<name>A0AAP0SCY0_LIQFO</name>
<comment type="caution">
    <text evidence="1">The sequence shown here is derived from an EMBL/GenBank/DDBJ whole genome shotgun (WGS) entry which is preliminary data.</text>
</comment>
<evidence type="ECO:0000313" key="1">
    <source>
        <dbReference type="EMBL" id="KAK9292607.1"/>
    </source>
</evidence>
<protein>
    <submittedName>
        <fullName evidence="1">Uncharacterized protein</fullName>
    </submittedName>
</protein>
<dbReference type="AlphaFoldDB" id="A0AAP0SCY0"/>
<keyword evidence="2" id="KW-1185">Reference proteome</keyword>
<reference evidence="1 2" key="1">
    <citation type="journal article" date="2024" name="Plant J.">
        <title>Genome sequences and population genomics reveal climatic adaptation and genomic divergence between two closely related sweetgum species.</title>
        <authorList>
            <person name="Xu W.Q."/>
            <person name="Ren C.Q."/>
            <person name="Zhang X.Y."/>
            <person name="Comes H.P."/>
            <person name="Liu X.H."/>
            <person name="Li Y.G."/>
            <person name="Kettle C.J."/>
            <person name="Jalonen R."/>
            <person name="Gaisberger H."/>
            <person name="Ma Y.Z."/>
            <person name="Qiu Y.X."/>
        </authorList>
    </citation>
    <scope>NUCLEOTIDE SEQUENCE [LARGE SCALE GENOMIC DNA]</scope>
    <source>
        <strain evidence="1">Hangzhou</strain>
    </source>
</reference>
<evidence type="ECO:0000313" key="2">
    <source>
        <dbReference type="Proteomes" id="UP001415857"/>
    </source>
</evidence>
<gene>
    <name evidence="1" type="ORF">L1049_020582</name>
</gene>
<accession>A0AAP0SCY0</accession>
<dbReference type="Proteomes" id="UP001415857">
    <property type="component" value="Unassembled WGS sequence"/>
</dbReference>
<organism evidence="1 2">
    <name type="scientific">Liquidambar formosana</name>
    <name type="common">Formosan gum</name>
    <dbReference type="NCBI Taxonomy" id="63359"/>
    <lineage>
        <taxon>Eukaryota</taxon>
        <taxon>Viridiplantae</taxon>
        <taxon>Streptophyta</taxon>
        <taxon>Embryophyta</taxon>
        <taxon>Tracheophyta</taxon>
        <taxon>Spermatophyta</taxon>
        <taxon>Magnoliopsida</taxon>
        <taxon>eudicotyledons</taxon>
        <taxon>Gunneridae</taxon>
        <taxon>Pentapetalae</taxon>
        <taxon>Saxifragales</taxon>
        <taxon>Altingiaceae</taxon>
        <taxon>Liquidambar</taxon>
    </lineage>
</organism>
<sequence>MLNPDLSLVNESQENAKLKQRMEKSYKKHTVFNTNKGMHLSCKMKQECSAQLSDLVEVRSCHNQTRPCKTFVFHSSFVLPGFSHFPVLNIHTEYVYSMLVVDSLVMVIHTFNHKRTLQHSHDI</sequence>
<dbReference type="EMBL" id="JBBPBK010000001">
    <property type="protein sequence ID" value="KAK9292607.1"/>
    <property type="molecule type" value="Genomic_DNA"/>
</dbReference>
<proteinExistence type="predicted"/>